<evidence type="ECO:0000313" key="1">
    <source>
        <dbReference type="EMBL" id="MFC4820301.1"/>
    </source>
</evidence>
<evidence type="ECO:0000313" key="2">
    <source>
        <dbReference type="Proteomes" id="UP001595886"/>
    </source>
</evidence>
<reference evidence="2" key="1">
    <citation type="journal article" date="2019" name="Int. J. Syst. Evol. Microbiol.">
        <title>The Global Catalogue of Microorganisms (GCM) 10K type strain sequencing project: providing services to taxonomists for standard genome sequencing and annotation.</title>
        <authorList>
            <consortium name="The Broad Institute Genomics Platform"/>
            <consortium name="The Broad Institute Genome Sequencing Center for Infectious Disease"/>
            <person name="Wu L."/>
            <person name="Ma J."/>
        </authorList>
    </citation>
    <scope>NUCLEOTIDE SEQUENCE [LARGE SCALE GENOMIC DNA]</scope>
    <source>
        <strain evidence="2">CCUG 30340</strain>
    </source>
</reference>
<comment type="caution">
    <text evidence="1">The sequence shown here is derived from an EMBL/GenBank/DDBJ whole genome shotgun (WGS) entry which is preliminary data.</text>
</comment>
<proteinExistence type="predicted"/>
<dbReference type="Proteomes" id="UP001595886">
    <property type="component" value="Unassembled WGS sequence"/>
</dbReference>
<name>A0ABV9QT96_9GAMM</name>
<accession>A0ABV9QT96</accession>
<protein>
    <submittedName>
        <fullName evidence="1">LuxR family transcriptional regulator</fullName>
    </submittedName>
</protein>
<gene>
    <name evidence="1" type="ORF">ACFO6Q_08195</name>
</gene>
<sequence length="155" mass="16622">MTAAVAAAAPVSAKSSAGSSLAGHWSLDVGTLPMPQEMRPKRVDLEFRSAADGKWKTHVEIVDQADKTLYSESMLSLDGTPGQASGTYWVDTCAAKMPAPNVLVMQFAYKGAPTSTRVYSLSEDGKALTETEAYFKKDGTPAMRTVVFNRVPEKS</sequence>
<dbReference type="EMBL" id="JBHSHD010000007">
    <property type="protein sequence ID" value="MFC4820301.1"/>
    <property type="molecule type" value="Genomic_DNA"/>
</dbReference>
<organism evidence="1 2">
    <name type="scientific">Dokdonella ginsengisoli</name>
    <dbReference type="NCBI Taxonomy" id="363846"/>
    <lineage>
        <taxon>Bacteria</taxon>
        <taxon>Pseudomonadati</taxon>
        <taxon>Pseudomonadota</taxon>
        <taxon>Gammaproteobacteria</taxon>
        <taxon>Lysobacterales</taxon>
        <taxon>Rhodanobacteraceae</taxon>
        <taxon>Dokdonella</taxon>
    </lineage>
</organism>
<keyword evidence="2" id="KW-1185">Reference proteome</keyword>
<dbReference type="RefSeq" id="WP_380020720.1">
    <property type="nucleotide sequence ID" value="NZ_JBHSHD010000007.1"/>
</dbReference>